<dbReference type="Proteomes" id="UP000613768">
    <property type="component" value="Unassembled WGS sequence"/>
</dbReference>
<keyword evidence="9" id="KW-1185">Reference proteome</keyword>
<dbReference type="InterPro" id="IPR006300">
    <property type="entry name" value="FlgB"/>
</dbReference>
<protein>
    <recommendedName>
        <fullName evidence="3 6">Flagellar basal body rod protein FlgB</fullName>
    </recommendedName>
</protein>
<comment type="function">
    <text evidence="5 6">Structural component of flagellum, the bacterial motility apparatus. Part of the rod structure of flagellar basal body.</text>
</comment>
<evidence type="ECO:0000259" key="7">
    <source>
        <dbReference type="Pfam" id="PF00460"/>
    </source>
</evidence>
<feature type="domain" description="Flagellar basal body rod protein N-terminal" evidence="7">
    <location>
        <begin position="12"/>
        <end position="39"/>
    </location>
</feature>
<evidence type="ECO:0000313" key="9">
    <source>
        <dbReference type="Proteomes" id="UP000613768"/>
    </source>
</evidence>
<dbReference type="PIRSF" id="PIRSF002889">
    <property type="entry name" value="Rod_FlgB"/>
    <property type="match status" value="1"/>
</dbReference>
<sequence length="153" mass="16550">MNDLSNAIFGLHGQALALRQQKMELIASNIANQDTPGYKAQDLDFVQALSEVQRQQAIAKQAAAPSDRPMGFPGLELGPTAGQRAADPAPLSIEEIGRQAHFIRDELQPSLDGNTVDSQLEYAAFSKAALEYRVTLNLFEGRARGLMLAITGQ</sequence>
<comment type="subunit">
    <text evidence="6">The basal body constitutes a major portion of the flagellar organelle and consists of a number of rings mounted on a central rod.</text>
</comment>
<keyword evidence="8" id="KW-0966">Cell projection</keyword>
<organism evidence="8 9">
    <name type="scientific">Pseudomarimonas arenosa</name>
    <dbReference type="NCBI Taxonomy" id="2774145"/>
    <lineage>
        <taxon>Bacteria</taxon>
        <taxon>Pseudomonadati</taxon>
        <taxon>Pseudomonadota</taxon>
        <taxon>Gammaproteobacteria</taxon>
        <taxon>Lysobacterales</taxon>
        <taxon>Lysobacteraceae</taxon>
        <taxon>Pseudomarimonas</taxon>
    </lineage>
</organism>
<evidence type="ECO:0000256" key="5">
    <source>
        <dbReference type="ARBA" id="ARBA00024934"/>
    </source>
</evidence>
<dbReference type="EMBL" id="JACYTR010000004">
    <property type="protein sequence ID" value="MBD8524763.1"/>
    <property type="molecule type" value="Genomic_DNA"/>
</dbReference>
<dbReference type="Pfam" id="PF00460">
    <property type="entry name" value="Flg_bb_rod"/>
    <property type="match status" value="1"/>
</dbReference>
<evidence type="ECO:0000313" key="8">
    <source>
        <dbReference type="EMBL" id="MBD8524763.1"/>
    </source>
</evidence>
<dbReference type="GO" id="GO:0030694">
    <property type="term" value="C:bacterial-type flagellum basal body, rod"/>
    <property type="evidence" value="ECO:0007669"/>
    <property type="project" value="InterPro"/>
</dbReference>
<dbReference type="RefSeq" id="WP_192028110.1">
    <property type="nucleotide sequence ID" value="NZ_JACYTR010000004.1"/>
</dbReference>
<name>A0AAW3ZF37_9GAMM</name>
<dbReference type="PANTHER" id="PTHR30435:SF12">
    <property type="entry name" value="FLAGELLAR BASAL BODY ROD PROTEIN FLGB"/>
    <property type="match status" value="1"/>
</dbReference>
<dbReference type="PANTHER" id="PTHR30435">
    <property type="entry name" value="FLAGELLAR PROTEIN"/>
    <property type="match status" value="1"/>
</dbReference>
<proteinExistence type="inferred from homology"/>
<reference evidence="8 9" key="1">
    <citation type="submission" date="2020-09" db="EMBL/GenBank/DDBJ databases">
        <title>Pseudoxanthomonas sp. CAU 1598 isolated from sand of Yaerae Beach.</title>
        <authorList>
            <person name="Kim W."/>
        </authorList>
    </citation>
    <scope>NUCLEOTIDE SEQUENCE [LARGE SCALE GENOMIC DNA]</scope>
    <source>
        <strain evidence="8 9">CAU 1598</strain>
    </source>
</reference>
<dbReference type="NCBIfam" id="TIGR01396">
    <property type="entry name" value="FlgB"/>
    <property type="match status" value="1"/>
</dbReference>
<evidence type="ECO:0000256" key="6">
    <source>
        <dbReference type="PIRNR" id="PIRNR002889"/>
    </source>
</evidence>
<gene>
    <name evidence="8" type="primary">flgB</name>
    <name evidence="8" type="ORF">IFO71_03320</name>
</gene>
<comment type="similarity">
    <text evidence="2 6">Belongs to the flagella basal body rod proteins family.</text>
</comment>
<comment type="caution">
    <text evidence="8">The sequence shown here is derived from an EMBL/GenBank/DDBJ whole genome shotgun (WGS) entry which is preliminary data.</text>
</comment>
<evidence type="ECO:0000256" key="4">
    <source>
        <dbReference type="ARBA" id="ARBA00023143"/>
    </source>
</evidence>
<accession>A0AAW3ZF37</accession>
<keyword evidence="8" id="KW-0282">Flagellum</keyword>
<dbReference type="InterPro" id="IPR001444">
    <property type="entry name" value="Flag_bb_rod_N"/>
</dbReference>
<dbReference type="GO" id="GO:0071978">
    <property type="term" value="P:bacterial-type flagellum-dependent swarming motility"/>
    <property type="evidence" value="ECO:0007669"/>
    <property type="project" value="TreeGrafter"/>
</dbReference>
<evidence type="ECO:0000256" key="1">
    <source>
        <dbReference type="ARBA" id="ARBA00004117"/>
    </source>
</evidence>
<comment type="subcellular location">
    <subcellularLocation>
        <location evidence="1 6">Bacterial flagellum basal body</location>
    </subcellularLocation>
</comment>
<dbReference type="PROSITE" id="PS00588">
    <property type="entry name" value="FLAGELLA_BB_ROD"/>
    <property type="match status" value="1"/>
</dbReference>
<keyword evidence="8" id="KW-0969">Cilium</keyword>
<evidence type="ECO:0000256" key="2">
    <source>
        <dbReference type="ARBA" id="ARBA00009677"/>
    </source>
</evidence>
<dbReference type="AlphaFoldDB" id="A0AAW3ZF37"/>
<keyword evidence="4 6" id="KW-0975">Bacterial flagellum</keyword>
<evidence type="ECO:0000256" key="3">
    <source>
        <dbReference type="ARBA" id="ARBA00014376"/>
    </source>
</evidence>
<dbReference type="InterPro" id="IPR019776">
    <property type="entry name" value="Flagellar_basal_body_rod_CS"/>
</dbReference>